<gene>
    <name evidence="1" type="ORF">A2W18_01580</name>
</gene>
<evidence type="ECO:0008006" key="3">
    <source>
        <dbReference type="Google" id="ProtNLM"/>
    </source>
</evidence>
<organism evidence="1 2">
    <name type="scientific">Candidatus Muproteobacteria bacterium RBG_16_60_9</name>
    <dbReference type="NCBI Taxonomy" id="1817755"/>
    <lineage>
        <taxon>Bacteria</taxon>
        <taxon>Pseudomonadati</taxon>
        <taxon>Pseudomonadota</taxon>
        <taxon>Candidatus Muproteobacteria</taxon>
    </lineage>
</organism>
<dbReference type="EMBL" id="MFSP01000148">
    <property type="protein sequence ID" value="OGI63701.1"/>
    <property type="molecule type" value="Genomic_DNA"/>
</dbReference>
<name>A0A1F6V1Q5_9PROT</name>
<evidence type="ECO:0000313" key="1">
    <source>
        <dbReference type="EMBL" id="OGI63701.1"/>
    </source>
</evidence>
<accession>A0A1F6V1Q5</accession>
<dbReference type="AlphaFoldDB" id="A0A1F6V1Q5"/>
<evidence type="ECO:0000313" key="2">
    <source>
        <dbReference type="Proteomes" id="UP000179076"/>
    </source>
</evidence>
<dbReference type="Proteomes" id="UP000179076">
    <property type="component" value="Unassembled WGS sequence"/>
</dbReference>
<sequence>MITCDDTYLNRLRELFARYGLLLEIVAPDAPLPGSYWGAPEAGLVGTTINVRRDTPLHSALHEVAHVVCMDAPRRARLHTDAGGEYAEEDAVCYMQIVLAQQLGVSAAQICADMDAWGYTFRLGSAQAWFARDAEDARTWLVDHGLLGESDAPTWRCRDADSPAPRKRV</sequence>
<comment type="caution">
    <text evidence="1">The sequence shown here is derived from an EMBL/GenBank/DDBJ whole genome shotgun (WGS) entry which is preliminary data.</text>
</comment>
<reference evidence="1 2" key="1">
    <citation type="journal article" date="2016" name="Nat. Commun.">
        <title>Thousands of microbial genomes shed light on interconnected biogeochemical processes in an aquifer system.</title>
        <authorList>
            <person name="Anantharaman K."/>
            <person name="Brown C.T."/>
            <person name="Hug L.A."/>
            <person name="Sharon I."/>
            <person name="Castelle C.J."/>
            <person name="Probst A.J."/>
            <person name="Thomas B.C."/>
            <person name="Singh A."/>
            <person name="Wilkins M.J."/>
            <person name="Karaoz U."/>
            <person name="Brodie E.L."/>
            <person name="Williams K.H."/>
            <person name="Hubbard S.S."/>
            <person name="Banfield J.F."/>
        </authorList>
    </citation>
    <scope>NUCLEOTIDE SEQUENCE [LARGE SCALE GENOMIC DNA]</scope>
</reference>
<proteinExistence type="predicted"/>
<protein>
    <recommendedName>
        <fullName evidence="3">IrrE N-terminal-like domain-containing protein</fullName>
    </recommendedName>
</protein>